<protein>
    <submittedName>
        <fullName evidence="2">Uncharacterized protein</fullName>
    </submittedName>
</protein>
<evidence type="ECO:0000256" key="1">
    <source>
        <dbReference type="SAM" id="MobiDB-lite"/>
    </source>
</evidence>
<accession>A0A6H1ZMY9</accession>
<evidence type="ECO:0000313" key="3">
    <source>
        <dbReference type="EMBL" id="QJH96522.1"/>
    </source>
</evidence>
<dbReference type="EMBL" id="MT144654">
    <property type="protein sequence ID" value="QJH96522.1"/>
    <property type="molecule type" value="Genomic_DNA"/>
</dbReference>
<gene>
    <name evidence="2" type="ORF">TM448A01077_0002</name>
    <name evidence="3" type="ORF">TM448B00749_0014</name>
</gene>
<feature type="compositionally biased region" description="Low complexity" evidence="1">
    <location>
        <begin position="266"/>
        <end position="279"/>
    </location>
</feature>
<reference evidence="2" key="1">
    <citation type="submission" date="2020-03" db="EMBL/GenBank/DDBJ databases">
        <title>The deep terrestrial virosphere.</title>
        <authorList>
            <person name="Holmfeldt K."/>
            <person name="Nilsson E."/>
            <person name="Simone D."/>
            <person name="Lopez-Fernandez M."/>
            <person name="Wu X."/>
            <person name="de Brujin I."/>
            <person name="Lundin D."/>
            <person name="Andersson A."/>
            <person name="Bertilsson S."/>
            <person name="Dopson M."/>
        </authorList>
    </citation>
    <scope>NUCLEOTIDE SEQUENCE</scope>
    <source>
        <strain evidence="2">TM448A01077</strain>
        <strain evidence="3">TM448B00749</strain>
    </source>
</reference>
<organism evidence="2">
    <name type="scientific">viral metagenome</name>
    <dbReference type="NCBI Taxonomy" id="1070528"/>
    <lineage>
        <taxon>unclassified sequences</taxon>
        <taxon>metagenomes</taxon>
        <taxon>organismal metagenomes</taxon>
    </lineage>
</organism>
<name>A0A6H1ZMY9_9ZZZZ</name>
<sequence>MTGLEQFLTALSGATSQFGERFYENKNLQMLDEQLRSRMGLQHGFNKENIVLTGDTQTKTNLDTAKGEQTLTDEVMAERLAAIPEMGVDPAAARNYEAQVRGFTPFRQQFVPMPHGSTTTDLGDGTTGVQAGPQQWDPNAKTFEQEHYLFLSQLASQVDEGGKPTQNALQARIEMSRHPLHGKMGGFSAFDRNPSPMANWGVGGGTPPVQKPKTGVEAFADYFVPGGASYEATRGVSPFDIQIPLPGTGGRTTISLGDVFGKQPDKPAAQPQQPTTTQPTTPPPPKLPPLDKEGWSDEEVSAYAKWLKQYQGLGDSVENRKWYKAQLEK</sequence>
<feature type="region of interest" description="Disordered" evidence="1">
    <location>
        <begin position="243"/>
        <end position="296"/>
    </location>
</feature>
<proteinExistence type="predicted"/>
<dbReference type="AlphaFoldDB" id="A0A6H1ZMY9"/>
<dbReference type="EMBL" id="MT144097">
    <property type="protein sequence ID" value="QJA48687.1"/>
    <property type="molecule type" value="Genomic_DNA"/>
</dbReference>
<evidence type="ECO:0000313" key="2">
    <source>
        <dbReference type="EMBL" id="QJA48687.1"/>
    </source>
</evidence>